<dbReference type="STRING" id="240303.SAMN05421677_12217"/>
<dbReference type="EMBL" id="FNIZ01000022">
    <property type="protein sequence ID" value="SDP55502.1"/>
    <property type="molecule type" value="Genomic_DNA"/>
</dbReference>
<name>A0A1H0TN76_HALAD</name>
<protein>
    <recommendedName>
        <fullName evidence="2">UPF0178 protein SAMN05421677_12217</fullName>
    </recommendedName>
</protein>
<accession>A0A1H0TN76</accession>
<dbReference type="Pfam" id="PF02639">
    <property type="entry name" value="DUF188"/>
    <property type="match status" value="1"/>
</dbReference>
<evidence type="ECO:0000256" key="2">
    <source>
        <dbReference type="HAMAP-Rule" id="MF_00489"/>
    </source>
</evidence>
<dbReference type="InterPro" id="IPR003791">
    <property type="entry name" value="UPF0178"/>
</dbReference>
<evidence type="ECO:0000313" key="4">
    <source>
        <dbReference type="Proteomes" id="UP000198860"/>
    </source>
</evidence>
<proteinExistence type="inferred from homology"/>
<sequence>MSIPTKFFCKESEKAHTFQKNKTFTFKEDSTAYCRNIDTMPNLNVHIYVDADSCPVQEEIIDVCMQYDLHPYFIATVNHYSREKAEAGWMFVDDGSQSVDLYILNQVGEGDVVITQDLSLAVLLTSKGVYVLTPRGKLVRENDADNIMNQKFIRQQTMKQRKKWKGPSAFTANDREKFRSVFQKLLSEHEGF</sequence>
<organism evidence="3 4">
    <name type="scientific">Halobacillus aidingensis</name>
    <dbReference type="NCBI Taxonomy" id="240303"/>
    <lineage>
        <taxon>Bacteria</taxon>
        <taxon>Bacillati</taxon>
        <taxon>Bacillota</taxon>
        <taxon>Bacilli</taxon>
        <taxon>Bacillales</taxon>
        <taxon>Bacillaceae</taxon>
        <taxon>Halobacillus</taxon>
    </lineage>
</organism>
<dbReference type="HAMAP" id="MF_00489">
    <property type="entry name" value="UPF0178"/>
    <property type="match status" value="1"/>
</dbReference>
<evidence type="ECO:0000256" key="1">
    <source>
        <dbReference type="ARBA" id="ARBA00008522"/>
    </source>
</evidence>
<dbReference type="Proteomes" id="UP000198860">
    <property type="component" value="Unassembled WGS sequence"/>
</dbReference>
<gene>
    <name evidence="3" type="ORF">SAMN05421677_12217</name>
</gene>
<dbReference type="PANTHER" id="PTHR35146">
    <property type="entry name" value="UPF0178 PROTEIN YAII"/>
    <property type="match status" value="1"/>
</dbReference>
<reference evidence="4" key="1">
    <citation type="submission" date="2016-10" db="EMBL/GenBank/DDBJ databases">
        <authorList>
            <person name="Varghese N."/>
            <person name="Submissions S."/>
        </authorList>
    </citation>
    <scope>NUCLEOTIDE SEQUENCE [LARGE SCALE GENOMIC DNA]</scope>
    <source>
        <strain evidence="4">CGMCC 1.3703</strain>
    </source>
</reference>
<dbReference type="PANTHER" id="PTHR35146:SF1">
    <property type="entry name" value="UPF0178 PROTEIN YAII"/>
    <property type="match status" value="1"/>
</dbReference>
<evidence type="ECO:0000313" key="3">
    <source>
        <dbReference type="EMBL" id="SDP55502.1"/>
    </source>
</evidence>
<keyword evidence="4" id="KW-1185">Reference proteome</keyword>
<dbReference type="AlphaFoldDB" id="A0A1H0TN76"/>
<comment type="similarity">
    <text evidence="1 2">Belongs to the UPF0178 family.</text>
</comment>